<dbReference type="OrthoDB" id="297496at2759"/>
<evidence type="ECO:0000256" key="9">
    <source>
        <dbReference type="SAM" id="MobiDB-lite"/>
    </source>
</evidence>
<dbReference type="PANTHER" id="PTHR11003:SF331">
    <property type="entry name" value="OPEN RECTIFIER POTASSIUM CHANNEL PROTEIN 1"/>
    <property type="match status" value="1"/>
</dbReference>
<feature type="region of interest" description="Disordered" evidence="9">
    <location>
        <begin position="856"/>
        <end position="899"/>
    </location>
</feature>
<keyword evidence="5 8" id="KW-0406">Ion transport</keyword>
<evidence type="ECO:0000256" key="3">
    <source>
        <dbReference type="ARBA" id="ARBA00022692"/>
    </source>
</evidence>
<feature type="compositionally biased region" description="Basic and acidic residues" evidence="9">
    <location>
        <begin position="976"/>
        <end position="991"/>
    </location>
</feature>
<evidence type="ECO:0000256" key="4">
    <source>
        <dbReference type="ARBA" id="ARBA00022989"/>
    </source>
</evidence>
<proteinExistence type="inferred from homology"/>
<dbReference type="Pfam" id="PF07885">
    <property type="entry name" value="Ion_trans_2"/>
    <property type="match status" value="2"/>
</dbReference>
<feature type="region of interest" description="Disordered" evidence="9">
    <location>
        <begin position="514"/>
        <end position="555"/>
    </location>
</feature>
<gene>
    <name evidence="12" type="ORF">APLA_LOCUS522</name>
</gene>
<feature type="region of interest" description="Disordered" evidence="9">
    <location>
        <begin position="692"/>
        <end position="713"/>
    </location>
</feature>
<feature type="compositionally biased region" description="Polar residues" evidence="9">
    <location>
        <begin position="514"/>
        <end position="543"/>
    </location>
</feature>
<dbReference type="SUPFAM" id="SSF81324">
    <property type="entry name" value="Voltage-gated potassium channels"/>
    <property type="match status" value="2"/>
</dbReference>
<dbReference type="GO" id="GO:0022841">
    <property type="term" value="F:potassium ion leak channel activity"/>
    <property type="evidence" value="ECO:0007669"/>
    <property type="project" value="TreeGrafter"/>
</dbReference>
<feature type="transmembrane region" description="Helical" evidence="10">
    <location>
        <begin position="181"/>
        <end position="203"/>
    </location>
</feature>
<evidence type="ECO:0000256" key="8">
    <source>
        <dbReference type="RuleBase" id="RU003857"/>
    </source>
</evidence>
<sequence>MMSKKQLACMLALHIMYLLVGASIFYHIESPLEVAARAEDKLERLEIQNLLYRNYLPEDPDEQDTILRKLSDYCGKSMTNYTTPDQEPPFKWDFYHSFFFSYTVVSTIGYGNLAPTTHLGRILMIFYGLFGIPINGILLANLGEYFGMQLISVYRKYKVRNEKRAHNLDYYFTNLGMLGQIFLYLVPGFLFFIFLPACIFVVFEEWDYVASIYYAFVTLTTIGFGDIVAGTENKGFKYGYFCTYQIFLIVWITFGLGYIVMLLGFITSGMRSERIHKIEQKFAYQFKTTQNKILQGFTRDLSALRKIINEANLIKIKPVYVEASPTIPRSQSCPIFTYDVEPRGPIFKRKRANSENVQLAAKDMLRIQSDTDLLGIDKEKTFTASAIVKPAELLARVVNVLGGLEHQNAVQKDKGVHLFDDDHILANEIGPTFSIGPNRITRHRALSIAVPNYRKELVAQDAYNEYTWTNGESAEKFRREANIRSGKLSLPSKPEDSAPAQNLISRFFFRKPSSNESSTEVTKNSMRGKIASSQVANEDSVNTKPRRRSIFSSLNFGSEDRSEADAYKDQTRKGRHSIFPTFDFNDDLDSGSSAYLDATSRGRRSIFPSFNFAEDEDASRYKERTRSGRHSIFPTFDFSDPEDDVGSYRENTRRGRRSIFPSFNFSGLNSNDEDTVDEDEVQKYQNRTKKGRHSLFPTFGRSKKNDDDVMPESSDELVDYKNKTRAGRSSLFPSFGKQRKNSLATDNEDLEDSIKQFNEYNRSSRNHSFESSNQFTNDLERYKNKTKQGRRSLFDPDVNISNLPESEQVEVLENTSVADLLRALAVLETAAQGSSIGEPPGLLDFITDPNAIASRRRGSLRPEFMTPTPPSTDNLEENRSKHVDDSGPRRRRISARSAAPQFTPTLATVVAGAELQIPTAAASRENRMTMLQQPPPPYSETPPDSEISKPRIRRFSPAPGEPGRSTGPVPRLFSRMRREGVNNEENDSRRCSLTDIVVDNFKDKDNT</sequence>
<evidence type="ECO:0000256" key="10">
    <source>
        <dbReference type="SAM" id="Phobius"/>
    </source>
</evidence>
<dbReference type="Gene3D" id="1.10.287.70">
    <property type="match status" value="1"/>
</dbReference>
<dbReference type="InterPro" id="IPR003280">
    <property type="entry name" value="2pore_dom_K_chnl"/>
</dbReference>
<feature type="transmembrane region" description="Helical" evidence="10">
    <location>
        <begin position="212"/>
        <end position="231"/>
    </location>
</feature>
<keyword evidence="13" id="KW-1185">Reference proteome</keyword>
<evidence type="ECO:0000256" key="7">
    <source>
        <dbReference type="ARBA" id="ARBA00023303"/>
    </source>
</evidence>
<dbReference type="GO" id="GO:0005886">
    <property type="term" value="C:plasma membrane"/>
    <property type="evidence" value="ECO:0007669"/>
    <property type="project" value="TreeGrafter"/>
</dbReference>
<keyword evidence="3 8" id="KW-0812">Transmembrane</keyword>
<comment type="subcellular location">
    <subcellularLocation>
        <location evidence="1">Membrane</location>
        <topology evidence="1">Multi-pass membrane protein</topology>
    </subcellularLocation>
</comment>
<evidence type="ECO:0000313" key="12">
    <source>
        <dbReference type="EMBL" id="CAB3221245.1"/>
    </source>
</evidence>
<evidence type="ECO:0000313" key="13">
    <source>
        <dbReference type="Proteomes" id="UP000494106"/>
    </source>
</evidence>
<evidence type="ECO:0000259" key="11">
    <source>
        <dbReference type="Pfam" id="PF07885"/>
    </source>
</evidence>
<evidence type="ECO:0000256" key="5">
    <source>
        <dbReference type="ARBA" id="ARBA00023065"/>
    </source>
</evidence>
<dbReference type="PRINTS" id="PR01333">
    <property type="entry name" value="2POREKCHANEL"/>
</dbReference>
<accession>A0A8S0YPA2</accession>
<dbReference type="Proteomes" id="UP000494106">
    <property type="component" value="Unassembled WGS sequence"/>
</dbReference>
<dbReference type="GO" id="GO:0030322">
    <property type="term" value="P:stabilization of membrane potential"/>
    <property type="evidence" value="ECO:0007669"/>
    <property type="project" value="TreeGrafter"/>
</dbReference>
<feature type="transmembrane region" description="Helical" evidence="10">
    <location>
        <begin position="7"/>
        <end position="28"/>
    </location>
</feature>
<feature type="region of interest" description="Disordered" evidence="9">
    <location>
        <begin position="930"/>
        <end position="991"/>
    </location>
</feature>
<organism evidence="12 13">
    <name type="scientific">Arctia plantaginis</name>
    <name type="common">Wood tiger moth</name>
    <name type="synonym">Phalaena plantaginis</name>
    <dbReference type="NCBI Taxonomy" id="874455"/>
    <lineage>
        <taxon>Eukaryota</taxon>
        <taxon>Metazoa</taxon>
        <taxon>Ecdysozoa</taxon>
        <taxon>Arthropoda</taxon>
        <taxon>Hexapoda</taxon>
        <taxon>Insecta</taxon>
        <taxon>Pterygota</taxon>
        <taxon>Neoptera</taxon>
        <taxon>Endopterygota</taxon>
        <taxon>Lepidoptera</taxon>
        <taxon>Glossata</taxon>
        <taxon>Ditrysia</taxon>
        <taxon>Noctuoidea</taxon>
        <taxon>Erebidae</taxon>
        <taxon>Arctiinae</taxon>
        <taxon>Arctia</taxon>
    </lineage>
</organism>
<evidence type="ECO:0000256" key="6">
    <source>
        <dbReference type="ARBA" id="ARBA00023136"/>
    </source>
</evidence>
<feature type="domain" description="Potassium channel" evidence="11">
    <location>
        <begin position="190"/>
        <end position="268"/>
    </location>
</feature>
<keyword evidence="7 8" id="KW-0407">Ion channel</keyword>
<comment type="similarity">
    <text evidence="8">Belongs to the two pore domain potassium channel (TC 1.A.1.8) family.</text>
</comment>
<dbReference type="EMBL" id="CADEBC010000062">
    <property type="protein sequence ID" value="CAB3221245.1"/>
    <property type="molecule type" value="Genomic_DNA"/>
</dbReference>
<keyword evidence="4 10" id="KW-1133">Transmembrane helix</keyword>
<evidence type="ECO:0000256" key="1">
    <source>
        <dbReference type="ARBA" id="ARBA00004141"/>
    </source>
</evidence>
<protein>
    <recommendedName>
        <fullName evidence="11">Potassium channel domain-containing protein</fullName>
    </recommendedName>
</protein>
<dbReference type="PANTHER" id="PTHR11003">
    <property type="entry name" value="POTASSIUM CHANNEL, SUBFAMILY K"/>
    <property type="match status" value="1"/>
</dbReference>
<keyword evidence="6 10" id="KW-0472">Membrane</keyword>
<keyword evidence="2 8" id="KW-0813">Transport</keyword>
<reference evidence="12 13" key="1">
    <citation type="submission" date="2020-04" db="EMBL/GenBank/DDBJ databases">
        <authorList>
            <person name="Wallbank WR R."/>
            <person name="Pardo Diaz C."/>
            <person name="Kozak K."/>
            <person name="Martin S."/>
            <person name="Jiggins C."/>
            <person name="Moest M."/>
            <person name="Warren A I."/>
            <person name="Byers J.R.P. K."/>
            <person name="Montejo-Kovacevich G."/>
            <person name="Yen C E."/>
        </authorList>
    </citation>
    <scope>NUCLEOTIDE SEQUENCE [LARGE SCALE GENOMIC DNA]</scope>
</reference>
<feature type="transmembrane region" description="Helical" evidence="10">
    <location>
        <begin position="243"/>
        <end position="266"/>
    </location>
</feature>
<dbReference type="GO" id="GO:0015271">
    <property type="term" value="F:outward rectifier potassium channel activity"/>
    <property type="evidence" value="ECO:0007669"/>
    <property type="project" value="TreeGrafter"/>
</dbReference>
<dbReference type="InterPro" id="IPR013099">
    <property type="entry name" value="K_chnl_dom"/>
</dbReference>
<feature type="transmembrane region" description="Helical" evidence="10">
    <location>
        <begin position="125"/>
        <end position="143"/>
    </location>
</feature>
<dbReference type="AlphaFoldDB" id="A0A8S0YPA2"/>
<feature type="domain" description="Potassium channel" evidence="11">
    <location>
        <begin position="83"/>
        <end position="146"/>
    </location>
</feature>
<feature type="compositionally biased region" description="Basic and acidic residues" evidence="9">
    <location>
        <begin position="876"/>
        <end position="888"/>
    </location>
</feature>
<evidence type="ECO:0000256" key="2">
    <source>
        <dbReference type="ARBA" id="ARBA00022448"/>
    </source>
</evidence>
<comment type="caution">
    <text evidence="12">The sequence shown here is derived from an EMBL/GenBank/DDBJ whole genome shotgun (WGS) entry which is preliminary data.</text>
</comment>
<name>A0A8S0YPA2_ARCPL</name>